<sequence length="59" mass="6556">MELKISGEKISEAGRLSPKKRKRSPLSPDYNLVRYNSSYNLATTAIEGSNGLRSALFCH</sequence>
<reference evidence="2 3" key="1">
    <citation type="submission" date="2018-12" db="EMBL/GenBank/DDBJ databases">
        <authorList>
            <person name="Sun L."/>
            <person name="Chen Z."/>
        </authorList>
    </citation>
    <scope>NUCLEOTIDE SEQUENCE [LARGE SCALE GENOMIC DNA]</scope>
    <source>
        <strain evidence="2 3">DSM 15890</strain>
    </source>
</reference>
<name>A0A433YB25_9BACL</name>
<dbReference type="EMBL" id="RZNY01000005">
    <property type="protein sequence ID" value="RUT47082.1"/>
    <property type="molecule type" value="Genomic_DNA"/>
</dbReference>
<accession>A0A433YB25</accession>
<proteinExistence type="predicted"/>
<comment type="caution">
    <text evidence="2">The sequence shown here is derived from an EMBL/GenBank/DDBJ whole genome shotgun (WGS) entry which is preliminary data.</text>
</comment>
<evidence type="ECO:0000256" key="1">
    <source>
        <dbReference type="SAM" id="MobiDB-lite"/>
    </source>
</evidence>
<dbReference type="Proteomes" id="UP000279446">
    <property type="component" value="Unassembled WGS sequence"/>
</dbReference>
<gene>
    <name evidence="2" type="ORF">EJP82_07780</name>
</gene>
<protein>
    <submittedName>
        <fullName evidence="2">Uncharacterized protein</fullName>
    </submittedName>
</protein>
<feature type="region of interest" description="Disordered" evidence="1">
    <location>
        <begin position="1"/>
        <end position="28"/>
    </location>
</feature>
<evidence type="ECO:0000313" key="2">
    <source>
        <dbReference type="EMBL" id="RUT47082.1"/>
    </source>
</evidence>
<evidence type="ECO:0000313" key="3">
    <source>
        <dbReference type="Proteomes" id="UP000279446"/>
    </source>
</evidence>
<organism evidence="2 3">
    <name type="scientific">Paenibacillus anaericanus</name>
    <dbReference type="NCBI Taxonomy" id="170367"/>
    <lineage>
        <taxon>Bacteria</taxon>
        <taxon>Bacillati</taxon>
        <taxon>Bacillota</taxon>
        <taxon>Bacilli</taxon>
        <taxon>Bacillales</taxon>
        <taxon>Paenibacillaceae</taxon>
        <taxon>Paenibacillus</taxon>
    </lineage>
</organism>
<dbReference type="AlphaFoldDB" id="A0A433YB25"/>
<feature type="compositionally biased region" description="Basic and acidic residues" evidence="1">
    <location>
        <begin position="1"/>
        <end position="12"/>
    </location>
</feature>
<keyword evidence="3" id="KW-1185">Reference proteome</keyword>